<evidence type="ECO:0000313" key="3">
    <source>
        <dbReference type="Proteomes" id="UP000518752"/>
    </source>
</evidence>
<dbReference type="Pfam" id="PF10282">
    <property type="entry name" value="Lactonase"/>
    <property type="match status" value="1"/>
</dbReference>
<dbReference type="EMBL" id="JAACJN010000009">
    <property type="protein sequence ID" value="KAF5391550.1"/>
    <property type="molecule type" value="Genomic_DNA"/>
</dbReference>
<feature type="chain" id="PRO_5034690200" description="3-carboxymuconate cyclase" evidence="1">
    <location>
        <begin position="21"/>
        <end position="415"/>
    </location>
</feature>
<evidence type="ECO:0000313" key="2">
    <source>
        <dbReference type="EMBL" id="KAF5391550.1"/>
    </source>
</evidence>
<dbReference type="InterPro" id="IPR019405">
    <property type="entry name" value="Lactonase_7-beta_prop"/>
</dbReference>
<dbReference type="OrthoDB" id="10006285at2759"/>
<organism evidence="2 3">
    <name type="scientific">Collybiopsis confluens</name>
    <dbReference type="NCBI Taxonomy" id="2823264"/>
    <lineage>
        <taxon>Eukaryota</taxon>
        <taxon>Fungi</taxon>
        <taxon>Dikarya</taxon>
        <taxon>Basidiomycota</taxon>
        <taxon>Agaricomycotina</taxon>
        <taxon>Agaricomycetes</taxon>
        <taxon>Agaricomycetidae</taxon>
        <taxon>Agaricales</taxon>
        <taxon>Marasmiineae</taxon>
        <taxon>Omphalotaceae</taxon>
        <taxon>Collybiopsis</taxon>
    </lineage>
</organism>
<proteinExistence type="predicted"/>
<name>A0A8H5MEJ7_9AGAR</name>
<comment type="caution">
    <text evidence="2">The sequence shown here is derived from an EMBL/GenBank/DDBJ whole genome shotgun (WGS) entry which is preliminary data.</text>
</comment>
<sequence>MKLSASLVLISILFTGLALASPIARRSREKMQMNSAVGQSVGAAYFITNEQTGNFVVAADIGPDGTLNLRQAVATGGLGLHGNDGGVNGPDGLFTQGAVKASAAANMLATVNPGSDSLSIFSINPSDPTDIEQIGDPIGSGGEFPVSLAFNKAGDTLCALNGGQVNGVSCFKVDQTKGLGNLSGTNRSLNLNQTTPANGPAGTASHVIFSEDGTQLIASVKGIPPTPGFLAVWDIASDGSLSQDFKSIAPASGGLLPFSMTLIDGKNAILATDAGVGFDIFDFNSGSNASSVVPIDGQSATCWSSFSNQTGNFYLTDIGTSVVTEVNVDSNLKGSIVKQYAQGNNSGTIDNDIASISGSDFMYVLSANATAIDVLSLNAPGKAQNIQRVDIAGPAKAAGLTVGVSVQGMTAFVKK</sequence>
<dbReference type="InterPro" id="IPR015943">
    <property type="entry name" value="WD40/YVTN_repeat-like_dom_sf"/>
</dbReference>
<dbReference type="Gene3D" id="2.130.10.10">
    <property type="entry name" value="YVTN repeat-like/Quinoprotein amine dehydrogenase"/>
    <property type="match status" value="1"/>
</dbReference>
<reference evidence="2 3" key="1">
    <citation type="journal article" date="2020" name="ISME J.">
        <title>Uncovering the hidden diversity of litter-decomposition mechanisms in mushroom-forming fungi.</title>
        <authorList>
            <person name="Floudas D."/>
            <person name="Bentzer J."/>
            <person name="Ahren D."/>
            <person name="Johansson T."/>
            <person name="Persson P."/>
            <person name="Tunlid A."/>
        </authorList>
    </citation>
    <scope>NUCLEOTIDE SEQUENCE [LARGE SCALE GENOMIC DNA]</scope>
    <source>
        <strain evidence="2 3">CBS 406.79</strain>
    </source>
</reference>
<keyword evidence="1" id="KW-0732">Signal</keyword>
<dbReference type="Proteomes" id="UP000518752">
    <property type="component" value="Unassembled WGS sequence"/>
</dbReference>
<evidence type="ECO:0000256" key="1">
    <source>
        <dbReference type="SAM" id="SignalP"/>
    </source>
</evidence>
<keyword evidence="3" id="KW-1185">Reference proteome</keyword>
<dbReference type="AlphaFoldDB" id="A0A8H5MEJ7"/>
<accession>A0A8H5MEJ7</accession>
<protein>
    <recommendedName>
        <fullName evidence="4">3-carboxymuconate cyclase</fullName>
    </recommendedName>
</protein>
<evidence type="ECO:0008006" key="4">
    <source>
        <dbReference type="Google" id="ProtNLM"/>
    </source>
</evidence>
<gene>
    <name evidence="2" type="ORF">D9757_002341</name>
</gene>
<feature type="signal peptide" evidence="1">
    <location>
        <begin position="1"/>
        <end position="20"/>
    </location>
</feature>
<dbReference type="SUPFAM" id="SSF69322">
    <property type="entry name" value="Tricorn protease domain 2"/>
    <property type="match status" value="1"/>
</dbReference>